<evidence type="ECO:0000256" key="1">
    <source>
        <dbReference type="SAM" id="Phobius"/>
    </source>
</evidence>
<dbReference type="HOGENOM" id="CLU_094110_0_0_5"/>
<protein>
    <recommendedName>
        <fullName evidence="5">DUF2306 domain-containing protein</fullName>
    </recommendedName>
</protein>
<dbReference type="OrthoDB" id="5653727at2"/>
<feature type="chain" id="PRO_5003321068" description="DUF2306 domain-containing protein" evidence="2">
    <location>
        <begin position="22"/>
        <end position="258"/>
    </location>
</feature>
<accession>F4QRR5</accession>
<dbReference type="RefSeq" id="WP_006274630.1">
    <property type="nucleotide sequence ID" value="NZ_GL883080.1"/>
</dbReference>
<reference evidence="4" key="1">
    <citation type="submission" date="2011-03" db="EMBL/GenBank/DDBJ databases">
        <title>Draft genome sequence of Brevundimonas diminuta.</title>
        <authorList>
            <person name="Brown P.J.B."/>
            <person name="Buechlein A."/>
            <person name="Hemmerich C."/>
            <person name="Brun Y.V."/>
        </authorList>
    </citation>
    <scope>NUCLEOTIDE SEQUENCE [LARGE SCALE GENOMIC DNA]</scope>
    <source>
        <strain evidence="4">C19</strain>
    </source>
</reference>
<evidence type="ECO:0000313" key="4">
    <source>
        <dbReference type="Proteomes" id="UP000006512"/>
    </source>
</evidence>
<organism evidence="3 4">
    <name type="scientific">Asticcacaulis biprosthecium C19</name>
    <dbReference type="NCBI Taxonomy" id="715226"/>
    <lineage>
        <taxon>Bacteria</taxon>
        <taxon>Pseudomonadati</taxon>
        <taxon>Pseudomonadota</taxon>
        <taxon>Alphaproteobacteria</taxon>
        <taxon>Caulobacterales</taxon>
        <taxon>Caulobacteraceae</taxon>
        <taxon>Asticcacaulis</taxon>
    </lineage>
</organism>
<dbReference type="AlphaFoldDB" id="F4QRR5"/>
<feature type="transmembrane region" description="Helical" evidence="1">
    <location>
        <begin position="229"/>
        <end position="249"/>
    </location>
</feature>
<feature type="transmembrane region" description="Helical" evidence="1">
    <location>
        <begin position="131"/>
        <end position="152"/>
    </location>
</feature>
<feature type="transmembrane region" description="Helical" evidence="1">
    <location>
        <begin position="164"/>
        <end position="187"/>
    </location>
</feature>
<keyword evidence="1" id="KW-0812">Transmembrane</keyword>
<feature type="transmembrane region" description="Helical" evidence="1">
    <location>
        <begin position="101"/>
        <end position="119"/>
    </location>
</feature>
<proteinExistence type="predicted"/>
<feature type="transmembrane region" description="Helical" evidence="1">
    <location>
        <begin position="40"/>
        <end position="63"/>
    </location>
</feature>
<feature type="transmembrane region" description="Helical" evidence="1">
    <location>
        <begin position="199"/>
        <end position="217"/>
    </location>
</feature>
<evidence type="ECO:0000256" key="2">
    <source>
        <dbReference type="SAM" id="SignalP"/>
    </source>
</evidence>
<dbReference type="EMBL" id="GL883080">
    <property type="protein sequence ID" value="EGF89435.1"/>
    <property type="molecule type" value="Genomic_DNA"/>
</dbReference>
<dbReference type="STRING" id="715226.ABI_38490"/>
<keyword evidence="4" id="KW-1185">Reference proteome</keyword>
<dbReference type="eggNOG" id="ENOG50335K8">
    <property type="taxonomic scope" value="Bacteria"/>
</dbReference>
<evidence type="ECO:0008006" key="5">
    <source>
        <dbReference type="Google" id="ProtNLM"/>
    </source>
</evidence>
<sequence>MNRIVICAAVMAAFLAGPAMAENLQAAPDAPIWMHWGATALLWAHIGGGTLGMLSGATAILSPKGKTVHRAAGKVFFASMFVTYAIGAGVAPFLTEGQRPNFVAGILALYLLITAFLAARRRDPKVGWIEYGGLAVALSIVAAGGLFMWQGANDPSGTVDGSPPQAFALFIVAGLFAAAGEIHVILRRSIAGVSRISRHLWRMCMSLFIASGSFFLGQQQVLPKAVVGTFWQFAPVVFPLLAIVIWLVVEHLPRKKAA</sequence>
<keyword evidence="1" id="KW-1133">Transmembrane helix</keyword>
<name>F4QRR5_9CAUL</name>
<feature type="signal peptide" evidence="2">
    <location>
        <begin position="1"/>
        <end position="21"/>
    </location>
</feature>
<keyword evidence="1" id="KW-0472">Membrane</keyword>
<feature type="transmembrane region" description="Helical" evidence="1">
    <location>
        <begin position="75"/>
        <end position="95"/>
    </location>
</feature>
<gene>
    <name evidence="3" type="ORF">ABI_38490</name>
</gene>
<evidence type="ECO:0000313" key="3">
    <source>
        <dbReference type="EMBL" id="EGF89435.1"/>
    </source>
</evidence>
<keyword evidence="2" id="KW-0732">Signal</keyword>
<dbReference type="Proteomes" id="UP000006512">
    <property type="component" value="Unassembled WGS sequence"/>
</dbReference>